<reference evidence="1 2" key="1">
    <citation type="submission" date="2023-02" db="EMBL/GenBank/DDBJ databases">
        <title>Dictyobacter halimunensis sp. nov., a new member of the class Ktedonobacteria from forest soil in a geothermal area.</title>
        <authorList>
            <person name="Rachmania M.K."/>
            <person name="Ningsih F."/>
            <person name="Sakai Y."/>
            <person name="Yabe S."/>
            <person name="Yokota A."/>
            <person name="Sjamsuridzal W."/>
        </authorList>
    </citation>
    <scope>NUCLEOTIDE SEQUENCE [LARGE SCALE GENOMIC DNA]</scope>
    <source>
        <strain evidence="1 2">S3.2.2.5</strain>
    </source>
</reference>
<dbReference type="Proteomes" id="UP001344906">
    <property type="component" value="Unassembled WGS sequence"/>
</dbReference>
<gene>
    <name evidence="1" type="ORF">KDH_27940</name>
</gene>
<name>A0ABQ6FQI7_9CHLR</name>
<evidence type="ECO:0000313" key="1">
    <source>
        <dbReference type="EMBL" id="GLV55950.1"/>
    </source>
</evidence>
<accession>A0ABQ6FQI7</accession>
<protein>
    <submittedName>
        <fullName evidence="1">Uncharacterized protein</fullName>
    </submittedName>
</protein>
<sequence length="64" mass="7209">MISRLLSMWYGSIEAGERIDDDLMKMIYLAMGHIEQDVIEIDEEVSPVPLEPLASQTSCTVLPK</sequence>
<organism evidence="1 2">
    <name type="scientific">Dictyobacter halimunensis</name>
    <dbReference type="NCBI Taxonomy" id="3026934"/>
    <lineage>
        <taxon>Bacteria</taxon>
        <taxon>Bacillati</taxon>
        <taxon>Chloroflexota</taxon>
        <taxon>Ktedonobacteria</taxon>
        <taxon>Ktedonobacterales</taxon>
        <taxon>Dictyobacteraceae</taxon>
        <taxon>Dictyobacter</taxon>
    </lineage>
</organism>
<comment type="caution">
    <text evidence="1">The sequence shown here is derived from an EMBL/GenBank/DDBJ whole genome shotgun (WGS) entry which is preliminary data.</text>
</comment>
<dbReference type="EMBL" id="BSRI01000001">
    <property type="protein sequence ID" value="GLV55950.1"/>
    <property type="molecule type" value="Genomic_DNA"/>
</dbReference>
<proteinExistence type="predicted"/>
<keyword evidence="2" id="KW-1185">Reference proteome</keyword>
<evidence type="ECO:0000313" key="2">
    <source>
        <dbReference type="Proteomes" id="UP001344906"/>
    </source>
</evidence>